<evidence type="ECO:0000256" key="4">
    <source>
        <dbReference type="ARBA" id="ARBA00022679"/>
    </source>
</evidence>
<dbReference type="Pfam" id="PF04990">
    <property type="entry name" value="RNA_pol_Rpb1_7"/>
    <property type="match status" value="1"/>
</dbReference>
<dbReference type="GO" id="GO:0003677">
    <property type="term" value="F:DNA binding"/>
    <property type="evidence" value="ECO:0007669"/>
    <property type="project" value="InterPro"/>
</dbReference>
<dbReference type="InterPro" id="IPR007066">
    <property type="entry name" value="RNA_pol_Rpb1_3"/>
</dbReference>
<dbReference type="Pfam" id="PF04998">
    <property type="entry name" value="RNA_pol_Rpb1_5"/>
    <property type="match status" value="1"/>
</dbReference>
<dbReference type="InterPro" id="IPR007083">
    <property type="entry name" value="RNA_pol_Rpb1_4"/>
</dbReference>
<accession>A0A6C0EQ04</accession>
<dbReference type="EC" id="2.7.7.6" evidence="2"/>
<dbReference type="NCBIfam" id="NF006336">
    <property type="entry name" value="PRK08566.1"/>
    <property type="match status" value="1"/>
</dbReference>
<reference evidence="8" key="1">
    <citation type="journal article" date="2020" name="Nature">
        <title>Giant virus diversity and host interactions through global metagenomics.</title>
        <authorList>
            <person name="Schulz F."/>
            <person name="Roux S."/>
            <person name="Paez-Espino D."/>
            <person name="Jungbluth S."/>
            <person name="Walsh D.A."/>
            <person name="Denef V.J."/>
            <person name="McMahon K.D."/>
            <person name="Konstantinidis K.T."/>
            <person name="Eloe-Fadrosh E.A."/>
            <person name="Kyrpides N.C."/>
            <person name="Woyke T."/>
        </authorList>
    </citation>
    <scope>NUCLEOTIDE SEQUENCE</scope>
    <source>
        <strain evidence="8">GVMAG-M-3300009151-50</strain>
    </source>
</reference>
<dbReference type="FunFam" id="2.40.40.20:FF:000019">
    <property type="entry name" value="DNA-directed RNA polymerase II subunit RPB1"/>
    <property type="match status" value="1"/>
</dbReference>
<keyword evidence="4" id="KW-0808">Transferase</keyword>
<dbReference type="Pfam" id="PF04992">
    <property type="entry name" value="RNA_pol_Rpb1_6"/>
    <property type="match status" value="1"/>
</dbReference>
<dbReference type="Gene3D" id="1.10.132.30">
    <property type="match status" value="1"/>
</dbReference>
<dbReference type="InterPro" id="IPR044893">
    <property type="entry name" value="RNA_pol_Rpb1_clamp_domain"/>
</dbReference>
<sequence>MGDTIIGVQFGIANPEDILSRSVVEVITDKTYQASQPVQGGVFDSRFGVIENGKVCPTCKQTNLLCPGHFGHISLARPVYLYQFLDTVQKIIQNVCLTCSNPYLPDEELEIIEKKQTGMDRFNAVREKTASYKTKDLKASSACPHCASPLIKKAEKVENTVATLEAVTYDEEADNIPLQPELVLRCFQRMTDRHIDLLGFSSKFSRPSWMICTVLAVPPLTVRPSVVMDDNQRMEDDLTHKLIDIVRNNQRLRDKIDKGDSADVIDKYTDILQFDVATYVDNDIKGLPPAAQRSGRPLKTLKSRLGAKTGRVRGNLMGKRVDFSARSVITPDANIDVDELGVPEEIAMNLTFPEIVTLYNRDRLMTYIRNGPSKYPGAKSVFLKEDNRPISLKYVNPDMIDLKDGDIVHRHLVDGDVVLFNRQPSLHKGSMECHRVRVLPYSTFRLNVSATKPYNADFDGDEMNMHVPQSIASASEIKYLASVLRQIVSPRTNAAIISVFQDTQTGIYRLSQPEVRIPEHIAMNILARMKKPLSTYIRQNQYLTGQDVISSALPAIDFAGKVTVKNGKLVKGILNKGAFATTSDGLVHMIYSDFGPERAGQFINDIQNIVTKYNLFTGFSVGPSDLATNKETDEIIKKVLAEGRQKVSDILSDVHAGKFLNGSGRSDGEELENQILNALKAVASSIGDESMKSLPKTNRMVQMVDSGAKGSSLNITQMLGLLAQQQVAGKRIQFTLQDRTLPHFTKFDDGMESRGFVENSFISGLRPAEFFFHAMGGREGLIDTAVKTSDSGYIQRRLVKTMEDLHVEYDGTVRNVNGSIFQHHYGGDGADSVCVENQPIELAVMSMEQLYKEFGASKADFEAVVKGEIGENPPDLVDQILRDRDTLVKDVFRYKKGSNVMAPVPLKRMMEKYTNPYAMKTELTPEYVVAELEKLFVQPWLSHNKLFHILMRYYLAPKKAIIKMRLSKDMFDELLTDIRFRYIKSRVHPGEMVGTLAAQSIGEPTTQLTLNTFHSAGTAKANATAGVPRIVELLSASHNPKNPANTVYLDPSISVSQVAAIAKMKDIQKTTLRDLTKSVRIYHDPNPLSANTAVQEDREILQTYEKFSVTQGTTCISPWIMRLELDPMEMAARQIIDMTLIQTKIENNKVLRVFSCVHTDTNTPDKMVLRIVFGSDMVKNALTLRFIEDKLLDTVLTGVEGIGRVYVREIGDELIYDEKVGGYTPQKQYVLDAEGTNLLDLSTIPGVDPLRTFSNDVHEILEVFGIETVRIALYEEFSEVFKSGGEAVNYHHMITLVDTMTYLGRIMEANRFGMNKGENGVLAKSSFEETSKILFNAALSADFDNMKGVSANIMFGQKPPCGTGFVDILIDETKLPDGTEEDLSVFEADLAAANARVEAEDRKDAEQGGVQMADIAMEW</sequence>
<organism evidence="8">
    <name type="scientific">viral metagenome</name>
    <dbReference type="NCBI Taxonomy" id="1070528"/>
    <lineage>
        <taxon>unclassified sequences</taxon>
        <taxon>metagenomes</taxon>
        <taxon>organismal metagenomes</taxon>
    </lineage>
</organism>
<evidence type="ECO:0000256" key="1">
    <source>
        <dbReference type="ARBA" id="ARBA00006460"/>
    </source>
</evidence>
<evidence type="ECO:0000256" key="3">
    <source>
        <dbReference type="ARBA" id="ARBA00022478"/>
    </source>
</evidence>
<dbReference type="InterPro" id="IPR007073">
    <property type="entry name" value="RNA_pol_Rpb1_7"/>
</dbReference>
<dbReference type="InterPro" id="IPR038593">
    <property type="entry name" value="RNA_pol_Rpb1_7_sf"/>
</dbReference>
<dbReference type="GO" id="GO:0006351">
    <property type="term" value="P:DNA-templated transcription"/>
    <property type="evidence" value="ECO:0007669"/>
    <property type="project" value="InterPro"/>
</dbReference>
<dbReference type="InterPro" id="IPR000722">
    <property type="entry name" value="RNA_pol_asu"/>
</dbReference>
<dbReference type="Gene3D" id="1.10.274.100">
    <property type="entry name" value="RNA polymerase Rpb1, domain 3"/>
    <property type="match status" value="1"/>
</dbReference>
<dbReference type="Pfam" id="PF05000">
    <property type="entry name" value="RNA_pol_Rpb1_4"/>
    <property type="match status" value="1"/>
</dbReference>
<dbReference type="Gene3D" id="3.30.1490.180">
    <property type="entry name" value="RNA polymerase ii"/>
    <property type="match status" value="1"/>
</dbReference>
<dbReference type="Gene3D" id="4.10.860.120">
    <property type="entry name" value="RNA polymerase II, clamp domain"/>
    <property type="match status" value="1"/>
</dbReference>
<dbReference type="InterPro" id="IPR007081">
    <property type="entry name" value="RNA_pol_Rpb1_5"/>
</dbReference>
<dbReference type="InterPro" id="IPR006592">
    <property type="entry name" value="RNA_pol_N"/>
</dbReference>
<dbReference type="Pfam" id="PF04983">
    <property type="entry name" value="RNA_pol_Rpb1_3"/>
    <property type="match status" value="1"/>
</dbReference>
<dbReference type="InterPro" id="IPR045867">
    <property type="entry name" value="DNA-dir_RpoC_beta_prime"/>
</dbReference>
<protein>
    <recommendedName>
        <fullName evidence="2">DNA-directed RNA polymerase</fullName>
        <ecNumber evidence="2">2.7.7.6</ecNumber>
    </recommendedName>
</protein>
<comment type="similarity">
    <text evidence="1">Belongs to the RNA polymerase beta' chain family.</text>
</comment>
<evidence type="ECO:0000256" key="2">
    <source>
        <dbReference type="ARBA" id="ARBA00012418"/>
    </source>
</evidence>
<dbReference type="Gene3D" id="2.40.40.20">
    <property type="match status" value="1"/>
</dbReference>
<dbReference type="EMBL" id="MN738912">
    <property type="protein sequence ID" value="QHT30792.1"/>
    <property type="molecule type" value="Genomic_DNA"/>
</dbReference>
<evidence type="ECO:0000256" key="6">
    <source>
        <dbReference type="ARBA" id="ARBA00023163"/>
    </source>
</evidence>
<feature type="domain" description="RNA polymerase N-terminal" evidence="7">
    <location>
        <begin position="208"/>
        <end position="511"/>
    </location>
</feature>
<evidence type="ECO:0000313" key="8">
    <source>
        <dbReference type="EMBL" id="QHT30792.1"/>
    </source>
</evidence>
<dbReference type="InterPro" id="IPR007075">
    <property type="entry name" value="RNA_pol_Rpb1_6"/>
</dbReference>
<dbReference type="SUPFAM" id="SSF64484">
    <property type="entry name" value="beta and beta-prime subunits of DNA dependent RNA-polymerase"/>
    <property type="match status" value="1"/>
</dbReference>
<keyword evidence="5" id="KW-0548">Nucleotidyltransferase</keyword>
<dbReference type="Gene3D" id="6.20.50.80">
    <property type="match status" value="1"/>
</dbReference>
<dbReference type="SMART" id="SM00663">
    <property type="entry name" value="RPOLA_N"/>
    <property type="match status" value="1"/>
</dbReference>
<dbReference type="InterPro" id="IPR007080">
    <property type="entry name" value="RNA_pol_Rpb1_1"/>
</dbReference>
<dbReference type="PANTHER" id="PTHR19376:SF37">
    <property type="entry name" value="DNA-DIRECTED RNA POLYMERASE II SUBUNIT RPB1"/>
    <property type="match status" value="1"/>
</dbReference>
<dbReference type="Pfam" id="PF04997">
    <property type="entry name" value="RNA_pol_Rpb1_1"/>
    <property type="match status" value="1"/>
</dbReference>
<name>A0A6C0EQ04_9ZZZZ</name>
<keyword evidence="3" id="KW-0240">DNA-directed RNA polymerase</keyword>
<keyword evidence="6" id="KW-0804">Transcription</keyword>
<dbReference type="InterPro" id="IPR042102">
    <property type="entry name" value="RNA_pol_Rpb1_3_sf"/>
</dbReference>
<dbReference type="GO" id="GO:0003899">
    <property type="term" value="F:DNA-directed RNA polymerase activity"/>
    <property type="evidence" value="ECO:0007669"/>
    <property type="project" value="UniProtKB-EC"/>
</dbReference>
<dbReference type="Gene3D" id="6.10.250.2940">
    <property type="match status" value="1"/>
</dbReference>
<dbReference type="Pfam" id="PF00623">
    <property type="entry name" value="RNA_pol_Rpb1_2"/>
    <property type="match status" value="1"/>
</dbReference>
<evidence type="ECO:0000259" key="7">
    <source>
        <dbReference type="SMART" id="SM00663"/>
    </source>
</evidence>
<dbReference type="Gene3D" id="3.30.1360.140">
    <property type="match status" value="1"/>
</dbReference>
<dbReference type="GO" id="GO:0005665">
    <property type="term" value="C:RNA polymerase II, core complex"/>
    <property type="evidence" value="ECO:0007669"/>
    <property type="project" value="TreeGrafter"/>
</dbReference>
<dbReference type="PANTHER" id="PTHR19376">
    <property type="entry name" value="DNA-DIRECTED RNA POLYMERASE"/>
    <property type="match status" value="1"/>
</dbReference>
<evidence type="ECO:0000256" key="5">
    <source>
        <dbReference type="ARBA" id="ARBA00022695"/>
    </source>
</evidence>
<proteinExistence type="inferred from homology"/>
<dbReference type="InterPro" id="IPR038120">
    <property type="entry name" value="Rpb1_funnel_sf"/>
</dbReference>
<dbReference type="Gene3D" id="1.10.150.390">
    <property type="match status" value="1"/>
</dbReference>